<dbReference type="AlphaFoldDB" id="A0A5I0QKK0"/>
<reference evidence="3" key="2">
    <citation type="submission" date="2019-02" db="EMBL/GenBank/DDBJ databases">
        <authorList>
            <consortium name="GenomeTrakr network: Whole genome sequencing for foodborne pathogen traceback"/>
        </authorList>
    </citation>
    <scope>NUCLEOTIDE SEQUENCE</scope>
    <source>
        <strain evidence="3">FSIS11917365</strain>
    </source>
</reference>
<feature type="chain" id="PRO_5036143400" description="Lipoprotein" evidence="1">
    <location>
        <begin position="22"/>
        <end position="174"/>
    </location>
</feature>
<evidence type="ECO:0000313" key="3">
    <source>
        <dbReference type="EMBL" id="ECB5141597.1"/>
    </source>
</evidence>
<dbReference type="EMBL" id="AAHRBT010000021">
    <property type="protein sequence ID" value="EBZ4207369.1"/>
    <property type="molecule type" value="Genomic_DNA"/>
</dbReference>
<evidence type="ECO:0008006" key="4">
    <source>
        <dbReference type="Google" id="ProtNLM"/>
    </source>
</evidence>
<comment type="caution">
    <text evidence="3">The sequence shown here is derived from an EMBL/GenBank/DDBJ whole genome shotgun (WGS) entry which is preliminary data.</text>
</comment>
<keyword evidence="1" id="KW-0732">Signal</keyword>
<organism evidence="3">
    <name type="scientific">Salmonella enterica subsp. enterica serovar London</name>
    <dbReference type="NCBI Taxonomy" id="149390"/>
    <lineage>
        <taxon>Bacteria</taxon>
        <taxon>Pseudomonadati</taxon>
        <taxon>Pseudomonadota</taxon>
        <taxon>Gammaproteobacteria</taxon>
        <taxon>Enterobacterales</taxon>
        <taxon>Enterobacteriaceae</taxon>
        <taxon>Salmonella</taxon>
    </lineage>
</organism>
<accession>A0A5I0QKK0</accession>
<proteinExistence type="predicted"/>
<sequence>MQYRNLFCLFSLSLLLPPAWGCRLSESPHNVYQRQGSGVVYLQPEEENNLSLPEVNFKRLRRLPNSLINPATQGWNWIAQPPFLNQKINAGKEHGYFMRDSQQAQDIQVFSINGPLKVTERFAYDNRYVYTWIGSQLYRTASPCPDKTHTLNRNVMYTNNKDIIIITQAPECQK</sequence>
<protein>
    <recommendedName>
        <fullName evidence="4">Lipoprotein</fullName>
    </recommendedName>
</protein>
<evidence type="ECO:0000313" key="2">
    <source>
        <dbReference type="EMBL" id="EBZ4207369.1"/>
    </source>
</evidence>
<feature type="signal peptide" evidence="1">
    <location>
        <begin position="1"/>
        <end position="21"/>
    </location>
</feature>
<evidence type="ECO:0000256" key="1">
    <source>
        <dbReference type="SAM" id="SignalP"/>
    </source>
</evidence>
<dbReference type="EMBL" id="AAHXVA010000034">
    <property type="protein sequence ID" value="ECB5141597.1"/>
    <property type="molecule type" value="Genomic_DNA"/>
</dbReference>
<dbReference type="RefSeq" id="WP_071886396.1">
    <property type="nucleotide sequence ID" value="NZ_CBDHOD010000034.1"/>
</dbReference>
<reference evidence="2" key="1">
    <citation type="submission" date="2018-10" db="EMBL/GenBank/DDBJ databases">
        <authorList>
            <person name="Ashton P.M."/>
            <person name="Dallman T."/>
            <person name="Nair S."/>
            <person name="De Pinna E."/>
            <person name="Peters T."/>
            <person name="Grant K."/>
        </authorList>
    </citation>
    <scope>NUCLEOTIDE SEQUENCE</scope>
    <source>
        <strain evidence="2">623457</strain>
    </source>
</reference>
<name>A0A5I0QKK0_SALET</name>
<gene>
    <name evidence="2" type="ORF">EBC19_18515</name>
    <name evidence="3" type="ORF">EYJ58_18330</name>
</gene>